<evidence type="ECO:0000256" key="5">
    <source>
        <dbReference type="ARBA" id="ARBA00023163"/>
    </source>
</evidence>
<evidence type="ECO:0000259" key="6">
    <source>
        <dbReference type="PROSITE" id="PS50995"/>
    </source>
</evidence>
<dbReference type="PANTHER" id="PTHR33164:SF87">
    <property type="entry name" value="MULTIPLE ANTIBIOTIC RESISTANCE PROTEIN MARR"/>
    <property type="match status" value="1"/>
</dbReference>
<dbReference type="PANTHER" id="PTHR33164">
    <property type="entry name" value="TRANSCRIPTIONAL REGULATOR, MARR FAMILY"/>
    <property type="match status" value="1"/>
</dbReference>
<dbReference type="GO" id="GO:0006950">
    <property type="term" value="P:response to stress"/>
    <property type="evidence" value="ECO:0007669"/>
    <property type="project" value="TreeGrafter"/>
</dbReference>
<evidence type="ECO:0000256" key="4">
    <source>
        <dbReference type="ARBA" id="ARBA00023125"/>
    </source>
</evidence>
<dbReference type="GO" id="GO:0003677">
    <property type="term" value="F:DNA binding"/>
    <property type="evidence" value="ECO:0007669"/>
    <property type="project" value="UniProtKB-KW"/>
</dbReference>
<dbReference type="RefSeq" id="WP_135462801.1">
    <property type="nucleotide sequence ID" value="NZ_SRLC01000001.1"/>
</dbReference>
<dbReference type="PROSITE" id="PS50995">
    <property type="entry name" value="HTH_MARR_2"/>
    <property type="match status" value="1"/>
</dbReference>
<dbReference type="SMART" id="SM00347">
    <property type="entry name" value="HTH_MARR"/>
    <property type="match status" value="1"/>
</dbReference>
<keyword evidence="8" id="KW-1185">Reference proteome</keyword>
<name>A0A4Z0Q937_9BACT</name>
<dbReference type="GO" id="GO:0003700">
    <property type="term" value="F:DNA-binding transcription factor activity"/>
    <property type="evidence" value="ECO:0007669"/>
    <property type="project" value="InterPro"/>
</dbReference>
<keyword evidence="5" id="KW-0804">Transcription</keyword>
<evidence type="ECO:0000313" key="8">
    <source>
        <dbReference type="Proteomes" id="UP000297549"/>
    </source>
</evidence>
<dbReference type="InterPro" id="IPR036388">
    <property type="entry name" value="WH-like_DNA-bd_sf"/>
</dbReference>
<accession>A0A4Z0Q937</accession>
<reference evidence="7 8" key="1">
    <citation type="submission" date="2019-04" db="EMBL/GenBank/DDBJ databases">
        <authorList>
            <person name="Feng G."/>
            <person name="Zhang J."/>
            <person name="Zhu H."/>
        </authorList>
    </citation>
    <scope>NUCLEOTIDE SEQUENCE [LARGE SCALE GENOMIC DNA]</scope>
    <source>
        <strain evidence="7 8">JCM 31653</strain>
    </source>
</reference>
<sequence>MSNPSEHSSAALLQLESQLCFPLYAVSRLLTKAYQPYLQALDLTYPQYLVFLLLWEHGELTVKALGEKLLLDSGTLTPLLKRMEQKQWLSRRRDPRDERSVIIALAPAGRALREQACHIPEQLFGHLGMSPQEFETLRTQLHTLLLKLS</sequence>
<dbReference type="InterPro" id="IPR036390">
    <property type="entry name" value="WH_DNA-bd_sf"/>
</dbReference>
<dbReference type="InterPro" id="IPR039422">
    <property type="entry name" value="MarR/SlyA-like"/>
</dbReference>
<proteinExistence type="predicted"/>
<keyword evidence="2" id="KW-0963">Cytoplasm</keyword>
<feature type="domain" description="HTH marR-type" evidence="6">
    <location>
        <begin position="16"/>
        <end position="146"/>
    </location>
</feature>
<dbReference type="Gene3D" id="1.10.10.10">
    <property type="entry name" value="Winged helix-like DNA-binding domain superfamily/Winged helix DNA-binding domain"/>
    <property type="match status" value="1"/>
</dbReference>
<dbReference type="AlphaFoldDB" id="A0A4Z0Q937"/>
<dbReference type="InterPro" id="IPR000835">
    <property type="entry name" value="HTH_MarR-typ"/>
</dbReference>
<gene>
    <name evidence="7" type="ORF">E5K00_08515</name>
</gene>
<dbReference type="SUPFAM" id="SSF46785">
    <property type="entry name" value="Winged helix' DNA-binding domain"/>
    <property type="match status" value="1"/>
</dbReference>
<dbReference type="Proteomes" id="UP000297549">
    <property type="component" value="Unassembled WGS sequence"/>
</dbReference>
<comment type="subcellular location">
    <subcellularLocation>
        <location evidence="1">Cytoplasm</location>
    </subcellularLocation>
</comment>
<dbReference type="GO" id="GO:0005737">
    <property type="term" value="C:cytoplasm"/>
    <property type="evidence" value="ECO:0007669"/>
    <property type="project" value="UniProtKB-SubCell"/>
</dbReference>
<protein>
    <submittedName>
        <fullName evidence="7">MarR family transcriptional regulator</fullName>
    </submittedName>
</protein>
<keyword evidence="4" id="KW-0238">DNA-binding</keyword>
<evidence type="ECO:0000256" key="2">
    <source>
        <dbReference type="ARBA" id="ARBA00022490"/>
    </source>
</evidence>
<evidence type="ECO:0000256" key="1">
    <source>
        <dbReference type="ARBA" id="ARBA00004496"/>
    </source>
</evidence>
<dbReference type="EMBL" id="SRLC01000001">
    <property type="protein sequence ID" value="TGE25222.1"/>
    <property type="molecule type" value="Genomic_DNA"/>
</dbReference>
<dbReference type="OrthoDB" id="9806864at2"/>
<dbReference type="FunFam" id="1.10.10.10:FF:000163">
    <property type="entry name" value="MarR family transcriptional regulator"/>
    <property type="match status" value="1"/>
</dbReference>
<organism evidence="7 8">
    <name type="scientific">Hymenobacter aquaticus</name>
    <dbReference type="NCBI Taxonomy" id="1867101"/>
    <lineage>
        <taxon>Bacteria</taxon>
        <taxon>Pseudomonadati</taxon>
        <taxon>Bacteroidota</taxon>
        <taxon>Cytophagia</taxon>
        <taxon>Cytophagales</taxon>
        <taxon>Hymenobacteraceae</taxon>
        <taxon>Hymenobacter</taxon>
    </lineage>
</organism>
<keyword evidence="3" id="KW-0805">Transcription regulation</keyword>
<evidence type="ECO:0000256" key="3">
    <source>
        <dbReference type="ARBA" id="ARBA00023015"/>
    </source>
</evidence>
<evidence type="ECO:0000313" key="7">
    <source>
        <dbReference type="EMBL" id="TGE25222.1"/>
    </source>
</evidence>
<dbReference type="Pfam" id="PF01047">
    <property type="entry name" value="MarR"/>
    <property type="match status" value="1"/>
</dbReference>
<comment type="caution">
    <text evidence="7">The sequence shown here is derived from an EMBL/GenBank/DDBJ whole genome shotgun (WGS) entry which is preliminary data.</text>
</comment>